<accession>A0ABD0XXR1</accession>
<dbReference type="Proteomes" id="UP001558652">
    <property type="component" value="Unassembled WGS sequence"/>
</dbReference>
<keyword evidence="3" id="KW-1185">Reference proteome</keyword>
<reference evidence="2 3" key="1">
    <citation type="submission" date="2024-07" db="EMBL/GenBank/DDBJ databases">
        <title>Chromosome-level genome assembly of the water stick insect Ranatra chinensis (Heteroptera: Nepidae).</title>
        <authorList>
            <person name="Liu X."/>
        </authorList>
    </citation>
    <scope>NUCLEOTIDE SEQUENCE [LARGE SCALE GENOMIC DNA]</scope>
    <source>
        <strain evidence="2">Cailab_2021Rc</strain>
        <tissue evidence="2">Muscle</tissue>
    </source>
</reference>
<protein>
    <submittedName>
        <fullName evidence="2">Uncharacterized protein</fullName>
    </submittedName>
</protein>
<name>A0ABD0XXR1_9HEMI</name>
<gene>
    <name evidence="2" type="ORF">AAG570_005537</name>
</gene>
<evidence type="ECO:0000313" key="3">
    <source>
        <dbReference type="Proteomes" id="UP001558652"/>
    </source>
</evidence>
<sequence>MVHPASGTCGLSIPGLSGLSLFVLFLLSSSVDLSLAIERVDVITRTYIELMYPYEIFDGRNITLKRQVKKGNYIPVNPSKLPKWKGASGHSRDHMRTGYLLFDYSPFGVLTTLYLFICPFVYSSLPYQLLLYCRSKLKVASKRQNMFYRNKKQETTEMGYRAVGLSQKVKYWYNPIVQVETFRTIFDAP</sequence>
<feature type="signal peptide" evidence="1">
    <location>
        <begin position="1"/>
        <end position="36"/>
    </location>
</feature>
<feature type="chain" id="PRO_5044887669" evidence="1">
    <location>
        <begin position="37"/>
        <end position="189"/>
    </location>
</feature>
<dbReference type="EMBL" id="JBFDAA010000018">
    <property type="protein sequence ID" value="KAL1116042.1"/>
    <property type="molecule type" value="Genomic_DNA"/>
</dbReference>
<keyword evidence="1" id="KW-0732">Signal</keyword>
<comment type="caution">
    <text evidence="2">The sequence shown here is derived from an EMBL/GenBank/DDBJ whole genome shotgun (WGS) entry which is preliminary data.</text>
</comment>
<evidence type="ECO:0000313" key="2">
    <source>
        <dbReference type="EMBL" id="KAL1116042.1"/>
    </source>
</evidence>
<organism evidence="2 3">
    <name type="scientific">Ranatra chinensis</name>
    <dbReference type="NCBI Taxonomy" id="642074"/>
    <lineage>
        <taxon>Eukaryota</taxon>
        <taxon>Metazoa</taxon>
        <taxon>Ecdysozoa</taxon>
        <taxon>Arthropoda</taxon>
        <taxon>Hexapoda</taxon>
        <taxon>Insecta</taxon>
        <taxon>Pterygota</taxon>
        <taxon>Neoptera</taxon>
        <taxon>Paraneoptera</taxon>
        <taxon>Hemiptera</taxon>
        <taxon>Heteroptera</taxon>
        <taxon>Panheteroptera</taxon>
        <taxon>Nepomorpha</taxon>
        <taxon>Nepidae</taxon>
        <taxon>Ranatrinae</taxon>
        <taxon>Ranatra</taxon>
    </lineage>
</organism>
<dbReference type="AlphaFoldDB" id="A0ABD0XXR1"/>
<proteinExistence type="predicted"/>
<evidence type="ECO:0000256" key="1">
    <source>
        <dbReference type="SAM" id="SignalP"/>
    </source>
</evidence>